<proteinExistence type="predicted"/>
<dbReference type="InterPro" id="IPR043519">
    <property type="entry name" value="NT_sf"/>
</dbReference>
<name>A0A7Y0FJR6_9FLAO</name>
<gene>
    <name evidence="1" type="ORF">HHL20_15975</name>
</gene>
<dbReference type="RefSeq" id="WP_169232173.1">
    <property type="nucleotide sequence ID" value="NZ_JABBGF010000003.1"/>
</dbReference>
<evidence type="ECO:0000313" key="1">
    <source>
        <dbReference type="EMBL" id="NML58839.1"/>
    </source>
</evidence>
<accession>A0A7Y0FJR6</accession>
<dbReference type="EMBL" id="JABBGF010000003">
    <property type="protein sequence ID" value="NML58839.1"/>
    <property type="molecule type" value="Genomic_DNA"/>
</dbReference>
<comment type="caution">
    <text evidence="1">The sequence shown here is derived from an EMBL/GenBank/DDBJ whole genome shotgun (WGS) entry which is preliminary data.</text>
</comment>
<reference evidence="1 2" key="1">
    <citation type="submission" date="2020-04" db="EMBL/GenBank/DDBJ databases">
        <title>Chryseobacterium sp. RJ-7-14 sp. nov., isolated from Jeju soil.</title>
        <authorList>
            <person name="Dahal R.H."/>
            <person name="Chaudhary D.K."/>
        </authorList>
    </citation>
    <scope>NUCLEOTIDE SEQUENCE [LARGE SCALE GENOMIC DNA]</scope>
    <source>
        <strain evidence="1 2">RJ-7-14</strain>
    </source>
</reference>
<keyword evidence="2" id="KW-1185">Reference proteome</keyword>
<evidence type="ECO:0000313" key="2">
    <source>
        <dbReference type="Proteomes" id="UP000552615"/>
    </source>
</evidence>
<dbReference type="Proteomes" id="UP000552615">
    <property type="component" value="Unassembled WGS sequence"/>
</dbReference>
<protein>
    <recommendedName>
        <fullName evidence="3">Nucleotidyltransferase</fullName>
    </recommendedName>
</protein>
<evidence type="ECO:0008006" key="3">
    <source>
        <dbReference type="Google" id="ProtNLM"/>
    </source>
</evidence>
<sequence length="163" mass="19059">MNNPIDDEIISENHRKAIHILLDYLEQQSIEYQFTGGLAGNLFGSRWKLHDIDIEVHLESLYTIEKGFQPLVINSVHRYSDEEFEIWLLQLRIENIDVDINAVEDFITKPAIKIETNIENAMDLLFENRPVKVQPLEDIIAYKKLLGRDKDVQELIDLSLKRT</sequence>
<organism evidence="1 2">
    <name type="scientific">Chryseobacterium cheonjiense</name>
    <dbReference type="NCBI Taxonomy" id="2728845"/>
    <lineage>
        <taxon>Bacteria</taxon>
        <taxon>Pseudomonadati</taxon>
        <taxon>Bacteroidota</taxon>
        <taxon>Flavobacteriia</taxon>
        <taxon>Flavobacteriales</taxon>
        <taxon>Weeksellaceae</taxon>
        <taxon>Chryseobacterium group</taxon>
        <taxon>Chryseobacterium</taxon>
    </lineage>
</organism>
<dbReference type="SUPFAM" id="SSF81301">
    <property type="entry name" value="Nucleotidyltransferase"/>
    <property type="match status" value="1"/>
</dbReference>
<dbReference type="Gene3D" id="3.30.460.40">
    <property type="match status" value="1"/>
</dbReference>
<dbReference type="AlphaFoldDB" id="A0A7Y0FJR6"/>